<proteinExistence type="predicted"/>
<feature type="transmembrane region" description="Helical" evidence="1">
    <location>
        <begin position="40"/>
        <end position="62"/>
    </location>
</feature>
<dbReference type="Proteomes" id="UP000283479">
    <property type="component" value="Unassembled WGS sequence"/>
</dbReference>
<reference evidence="2 3" key="1">
    <citation type="submission" date="2018-11" db="EMBL/GenBank/DDBJ databases">
        <title>Rhodococcus spongicola sp. nov. and Rhodococcus xishaensis sp. nov. from marine sponges.</title>
        <authorList>
            <person name="Li L."/>
            <person name="Lin H.W."/>
        </authorList>
    </citation>
    <scope>NUCLEOTIDE SEQUENCE [LARGE SCALE GENOMIC DNA]</scope>
    <source>
        <strain evidence="2 3">LHW51113</strain>
    </source>
</reference>
<organism evidence="2 3">
    <name type="scientific">Rhodococcus xishaensis</name>
    <dbReference type="NCBI Taxonomy" id="2487364"/>
    <lineage>
        <taxon>Bacteria</taxon>
        <taxon>Bacillati</taxon>
        <taxon>Actinomycetota</taxon>
        <taxon>Actinomycetes</taxon>
        <taxon>Mycobacteriales</taxon>
        <taxon>Nocardiaceae</taxon>
        <taxon>Rhodococcus</taxon>
    </lineage>
</organism>
<comment type="caution">
    <text evidence="2">The sequence shown here is derived from an EMBL/GenBank/DDBJ whole genome shotgun (WGS) entry which is preliminary data.</text>
</comment>
<evidence type="ECO:0000313" key="3">
    <source>
        <dbReference type="Proteomes" id="UP000283479"/>
    </source>
</evidence>
<name>A0A438AWD2_9NOCA</name>
<keyword evidence="1" id="KW-0812">Transmembrane</keyword>
<dbReference type="InterPro" id="IPR020109">
    <property type="entry name" value="Holin_r1t"/>
</dbReference>
<keyword evidence="1" id="KW-1133">Transmembrane helix</keyword>
<keyword evidence="1" id="KW-0472">Membrane</keyword>
<accession>A0A438AWD2</accession>
<keyword evidence="3" id="KW-1185">Reference proteome</keyword>
<protein>
    <submittedName>
        <fullName evidence="2">Holin</fullName>
    </submittedName>
</protein>
<dbReference type="AlphaFoldDB" id="A0A438AWD2"/>
<evidence type="ECO:0000313" key="2">
    <source>
        <dbReference type="EMBL" id="RVW02998.1"/>
    </source>
</evidence>
<evidence type="ECO:0000256" key="1">
    <source>
        <dbReference type="SAM" id="Phobius"/>
    </source>
</evidence>
<dbReference type="RefSeq" id="WP_127953566.1">
    <property type="nucleotide sequence ID" value="NZ_RKLO01000003.1"/>
</dbReference>
<gene>
    <name evidence="2" type="ORF">EGT50_09820</name>
</gene>
<dbReference type="EMBL" id="RKLO01000003">
    <property type="protein sequence ID" value="RVW02998.1"/>
    <property type="molecule type" value="Genomic_DNA"/>
</dbReference>
<sequence length="73" mass="7506">MWTITFWSDAAERAIKTAVQAFAALLVVGTTVLDLDWGNALAVVGTAALASLLSSLASGGVGDRETASLLRRG</sequence>
<dbReference type="Pfam" id="PF16945">
    <property type="entry name" value="Phage_r1t_holin"/>
    <property type="match status" value="1"/>
</dbReference>